<protein>
    <recommendedName>
        <fullName evidence="4">Secreted protein</fullName>
    </recommendedName>
</protein>
<dbReference type="EMBL" id="WTXG01000143">
    <property type="protein sequence ID" value="KAI0291785.1"/>
    <property type="molecule type" value="Genomic_DNA"/>
</dbReference>
<feature type="signal peptide" evidence="1">
    <location>
        <begin position="1"/>
        <end position="17"/>
    </location>
</feature>
<reference evidence="2" key="1">
    <citation type="journal article" date="2022" name="New Phytol.">
        <title>Evolutionary transition to the ectomycorrhizal habit in the genomes of a hyperdiverse lineage of mushroom-forming fungi.</title>
        <authorList>
            <person name="Looney B."/>
            <person name="Miyauchi S."/>
            <person name="Morin E."/>
            <person name="Drula E."/>
            <person name="Courty P.E."/>
            <person name="Kohler A."/>
            <person name="Kuo A."/>
            <person name="LaButti K."/>
            <person name="Pangilinan J."/>
            <person name="Lipzen A."/>
            <person name="Riley R."/>
            <person name="Andreopoulos W."/>
            <person name="He G."/>
            <person name="Johnson J."/>
            <person name="Nolan M."/>
            <person name="Tritt A."/>
            <person name="Barry K.W."/>
            <person name="Grigoriev I.V."/>
            <person name="Nagy L.G."/>
            <person name="Hibbett D."/>
            <person name="Henrissat B."/>
            <person name="Matheny P.B."/>
            <person name="Labbe J."/>
            <person name="Martin F.M."/>
        </authorList>
    </citation>
    <scope>NUCLEOTIDE SEQUENCE</scope>
    <source>
        <strain evidence="2">BPL690</strain>
    </source>
</reference>
<dbReference type="AlphaFoldDB" id="A0AAD4LXR0"/>
<evidence type="ECO:0000313" key="3">
    <source>
        <dbReference type="Proteomes" id="UP001203297"/>
    </source>
</evidence>
<name>A0AAD4LXR0_9AGAM</name>
<comment type="caution">
    <text evidence="2">The sequence shown here is derived from an EMBL/GenBank/DDBJ whole genome shotgun (WGS) entry which is preliminary data.</text>
</comment>
<sequence>MLLIVLVFQTKIKTASTASHLTMPEPESLPLFLWFPCLGQCFLCVLWPAQCVGCPSHAGQKLKQCGQGMDEKRTEPSSRYYVMSRNRLNHTRTEPDRCVNELYCYCI</sequence>
<keyword evidence="3" id="KW-1185">Reference proteome</keyword>
<organism evidence="2 3">
    <name type="scientific">Multifurca ochricompacta</name>
    <dbReference type="NCBI Taxonomy" id="376703"/>
    <lineage>
        <taxon>Eukaryota</taxon>
        <taxon>Fungi</taxon>
        <taxon>Dikarya</taxon>
        <taxon>Basidiomycota</taxon>
        <taxon>Agaricomycotina</taxon>
        <taxon>Agaricomycetes</taxon>
        <taxon>Russulales</taxon>
        <taxon>Russulaceae</taxon>
        <taxon>Multifurca</taxon>
    </lineage>
</organism>
<accession>A0AAD4LXR0</accession>
<keyword evidence="1" id="KW-0732">Signal</keyword>
<evidence type="ECO:0000313" key="2">
    <source>
        <dbReference type="EMBL" id="KAI0291785.1"/>
    </source>
</evidence>
<evidence type="ECO:0008006" key="4">
    <source>
        <dbReference type="Google" id="ProtNLM"/>
    </source>
</evidence>
<proteinExistence type="predicted"/>
<evidence type="ECO:0000256" key="1">
    <source>
        <dbReference type="SAM" id="SignalP"/>
    </source>
</evidence>
<dbReference type="Proteomes" id="UP001203297">
    <property type="component" value="Unassembled WGS sequence"/>
</dbReference>
<feature type="chain" id="PRO_5041901960" description="Secreted protein" evidence="1">
    <location>
        <begin position="18"/>
        <end position="107"/>
    </location>
</feature>
<gene>
    <name evidence="2" type="ORF">B0F90DRAFT_1774486</name>
</gene>